<dbReference type="Gene3D" id="3.40.50.2000">
    <property type="entry name" value="Glycogen Phosphorylase B"/>
    <property type="match status" value="2"/>
</dbReference>
<proteinExistence type="predicted"/>
<name>A0A2S6I4V3_9BACT</name>
<dbReference type="Proteomes" id="UP000237662">
    <property type="component" value="Unassembled WGS sequence"/>
</dbReference>
<dbReference type="Pfam" id="PF13439">
    <property type="entry name" value="Glyco_transf_4"/>
    <property type="match status" value="1"/>
</dbReference>
<gene>
    <name evidence="3" type="ORF">CLV84_3058</name>
</gene>
<dbReference type="PANTHER" id="PTHR12526">
    <property type="entry name" value="GLYCOSYLTRANSFERASE"/>
    <property type="match status" value="1"/>
</dbReference>
<dbReference type="AlphaFoldDB" id="A0A2S6I4V3"/>
<dbReference type="InterPro" id="IPR001296">
    <property type="entry name" value="Glyco_trans_1"/>
</dbReference>
<dbReference type="SUPFAM" id="SSF53756">
    <property type="entry name" value="UDP-Glycosyltransferase/glycogen phosphorylase"/>
    <property type="match status" value="1"/>
</dbReference>
<dbReference type="SUPFAM" id="SSF48208">
    <property type="entry name" value="Six-hairpin glycosidases"/>
    <property type="match status" value="1"/>
</dbReference>
<protein>
    <submittedName>
        <fullName evidence="3">Glycosyltransferase involved in cell wall biosynthesis</fullName>
    </submittedName>
</protein>
<dbReference type="InterPro" id="IPR008928">
    <property type="entry name" value="6-hairpin_glycosidase_sf"/>
</dbReference>
<dbReference type="GO" id="GO:0016757">
    <property type="term" value="F:glycosyltransferase activity"/>
    <property type="evidence" value="ECO:0007669"/>
    <property type="project" value="InterPro"/>
</dbReference>
<evidence type="ECO:0000259" key="1">
    <source>
        <dbReference type="Pfam" id="PF00534"/>
    </source>
</evidence>
<sequence>MKIALLGNYPPKACGIGTFTHSLALAILSNLKAGEVSEFAEIIAMEDPADDHQYPEEVSRCIPPQLIQDYRDTADYLNENDFDLLLLQHEYGIFGGDDGAYILHLLDRVRIPVIVTFHTVLKEPSYGQRSVLRRIGRRAQSIVVMSQLARELLRDVFRIEEEKIDVIEHGVPVIESDPIDLIRQRHGWQDRRVLFTFGLLGRGKGIETSIRALPAIVARHPNTLYVVLGKTHPHVLRSNGEEYRNYLQELASELGVADNLRMISKFADEQELFDCLRAADVYVVPYPNEAQITSGTLAYAVGAGAAIVSTPFWHATELLQGGRGKLFPFNDSAALADQILELLDNETERSAMRERAATYGEHLLWPRIGKQYLRVFGKAKVAYARFRQETAVTVSLPQLKLDHLLRLTDDCGILQHAKYATPNRHEGYCLDDNGRALLLTGMLLRKGLGDREALLKLADTYIAYVYHAQNQDGTFRNFMSFDRRFLDKLGSEDSYGRALWGVSYCYANPPRPDQRQLLEEIFIRAIGHLESMRSPRTLAYGIISLTYFLDHKPGDEAMLDLLDRSCNRLVDHYQDSRTDQWHWFENYLTYSNGILPMALFRALRHLNKDRLRVVAAEATDFLVAESITDGVLYPVGCHEPYIQDCDRPRFDQQPVDAMAMVLLLSEACMHPETRHHGKNLKTAFAWFTGQNEMMASMYNPQSGGCYDGLMEAGVNYNQGAESLLAYLISRVEMDNYCRKDPAEPCYEGDEDTDSALKKLLNGFALPEQLASLAEEVKKITAG</sequence>
<dbReference type="OrthoDB" id="9765330at2"/>
<dbReference type="InterPro" id="IPR028098">
    <property type="entry name" value="Glyco_trans_4-like_N"/>
</dbReference>
<feature type="domain" description="Glycosyl transferase family 1" evidence="1">
    <location>
        <begin position="180"/>
        <end position="357"/>
    </location>
</feature>
<evidence type="ECO:0000259" key="2">
    <source>
        <dbReference type="Pfam" id="PF13439"/>
    </source>
</evidence>
<reference evidence="3 4" key="1">
    <citation type="submission" date="2018-02" db="EMBL/GenBank/DDBJ databases">
        <title>Genomic Encyclopedia of Archaeal and Bacterial Type Strains, Phase II (KMG-II): from individual species to whole genera.</title>
        <authorList>
            <person name="Goeker M."/>
        </authorList>
    </citation>
    <scope>NUCLEOTIDE SEQUENCE [LARGE SCALE GENOMIC DNA]</scope>
    <source>
        <strain evidence="3 4">DSM 29526</strain>
    </source>
</reference>
<feature type="domain" description="Glycosyltransferase subfamily 4-like N-terminal" evidence="2">
    <location>
        <begin position="59"/>
        <end position="172"/>
    </location>
</feature>
<evidence type="ECO:0000313" key="4">
    <source>
        <dbReference type="Proteomes" id="UP000237662"/>
    </source>
</evidence>
<dbReference type="RefSeq" id="WP_104420601.1">
    <property type="nucleotide sequence ID" value="NZ_PTJC01000006.1"/>
</dbReference>
<evidence type="ECO:0000313" key="3">
    <source>
        <dbReference type="EMBL" id="PPK86139.1"/>
    </source>
</evidence>
<keyword evidence="3" id="KW-0808">Transferase</keyword>
<comment type="caution">
    <text evidence="3">The sequence shown here is derived from an EMBL/GenBank/DDBJ whole genome shotgun (WGS) entry which is preliminary data.</text>
</comment>
<dbReference type="Pfam" id="PF00534">
    <property type="entry name" value="Glycos_transf_1"/>
    <property type="match status" value="1"/>
</dbReference>
<accession>A0A2S6I4V3</accession>
<dbReference type="CDD" id="cd03822">
    <property type="entry name" value="GT4_mannosyltransferase-like"/>
    <property type="match status" value="1"/>
</dbReference>
<keyword evidence="4" id="KW-1185">Reference proteome</keyword>
<organism evidence="3 4">
    <name type="scientific">Neolewinella xylanilytica</name>
    <dbReference type="NCBI Taxonomy" id="1514080"/>
    <lineage>
        <taxon>Bacteria</taxon>
        <taxon>Pseudomonadati</taxon>
        <taxon>Bacteroidota</taxon>
        <taxon>Saprospiria</taxon>
        <taxon>Saprospirales</taxon>
        <taxon>Lewinellaceae</taxon>
        <taxon>Neolewinella</taxon>
    </lineage>
</organism>
<dbReference type="PANTHER" id="PTHR12526:SF572">
    <property type="entry name" value="BLL5144 PROTEIN"/>
    <property type="match status" value="1"/>
</dbReference>
<dbReference type="EMBL" id="PTJC01000006">
    <property type="protein sequence ID" value="PPK86139.1"/>
    <property type="molecule type" value="Genomic_DNA"/>
</dbReference>
<dbReference type="GO" id="GO:0005975">
    <property type="term" value="P:carbohydrate metabolic process"/>
    <property type="evidence" value="ECO:0007669"/>
    <property type="project" value="InterPro"/>
</dbReference>